<evidence type="ECO:0000256" key="4">
    <source>
        <dbReference type="ARBA" id="ARBA00022989"/>
    </source>
</evidence>
<evidence type="ECO:0000256" key="5">
    <source>
        <dbReference type="ARBA" id="ARBA00023136"/>
    </source>
</evidence>
<dbReference type="PANTHER" id="PTHR37481">
    <property type="entry name" value="LIPOPOLYSACCHARIDE EXPORT SYSTEM PROTEIN LPTC"/>
    <property type="match status" value="1"/>
</dbReference>
<organism evidence="6 7">
    <name type="scientific">Candidatus Gullanella endobia</name>
    <dbReference type="NCBI Taxonomy" id="1070130"/>
    <lineage>
        <taxon>Bacteria</taxon>
        <taxon>Pseudomonadati</taxon>
        <taxon>Pseudomonadota</taxon>
        <taxon>Gammaproteobacteria</taxon>
        <taxon>Enterobacterales</taxon>
        <taxon>Enterobacteriaceae</taxon>
        <taxon>Candidatus Gullanella</taxon>
    </lineage>
</organism>
<dbReference type="AlphaFoldDB" id="A0A143WRL7"/>
<keyword evidence="2" id="KW-0997">Cell inner membrane</keyword>
<evidence type="ECO:0000313" key="7">
    <source>
        <dbReference type="Proteomes" id="UP000095665"/>
    </source>
</evidence>
<dbReference type="PANTHER" id="PTHR37481:SF1">
    <property type="entry name" value="LIPOPOLYSACCHARIDE EXPORT SYSTEM PROTEIN LPTC"/>
    <property type="match status" value="1"/>
</dbReference>
<reference evidence="7" key="1">
    <citation type="submission" date="2016-01" db="EMBL/GenBank/DDBJ databases">
        <authorList>
            <person name="Husnik F."/>
        </authorList>
    </citation>
    <scope>NUCLEOTIDE SEQUENCE [LARGE SCALE GENOMIC DNA]</scope>
</reference>
<keyword evidence="4" id="KW-1133">Transmembrane helix</keyword>
<proteinExistence type="predicted"/>
<evidence type="ECO:0000313" key="6">
    <source>
        <dbReference type="EMBL" id="CUX96251.1"/>
    </source>
</evidence>
<dbReference type="NCBIfam" id="TIGR04409">
    <property type="entry name" value="LptC_YrbK"/>
    <property type="match status" value="1"/>
</dbReference>
<accession>A0A143WRL7</accession>
<keyword evidence="5" id="KW-0472">Membrane</keyword>
<dbReference type="InterPro" id="IPR010664">
    <property type="entry name" value="LipoPS_assembly_LptC-rel"/>
</dbReference>
<keyword evidence="3" id="KW-0812">Transmembrane</keyword>
<dbReference type="STRING" id="1070130.FVIR_GE00404"/>
<dbReference type="PATRIC" id="fig|1070130.3.peg.643"/>
<dbReference type="GO" id="GO:0005886">
    <property type="term" value="C:plasma membrane"/>
    <property type="evidence" value="ECO:0007669"/>
    <property type="project" value="InterPro"/>
</dbReference>
<evidence type="ECO:0000256" key="3">
    <source>
        <dbReference type="ARBA" id="ARBA00022692"/>
    </source>
</evidence>
<keyword evidence="7" id="KW-1185">Reference proteome</keyword>
<sequence precursor="true">MLIGRNLASTNMIPSKIPVSISESIYQSEYTTTIVYNPSGRLNYILSANHINYFAKQKITCFIQPVVITFNESRVSTWTMKADKAKLTQKKILYLYGHVQVDNLKDTSYLKRIITDNAVVNLVTQNFSSNNKVTLYGPGFNSTGMKIHIDMQNKIAELIEKVETSYEIHHI</sequence>
<keyword evidence="1" id="KW-1003">Cell membrane</keyword>
<dbReference type="EMBL" id="LN999832">
    <property type="protein sequence ID" value="CUX96251.1"/>
    <property type="molecule type" value="Genomic_DNA"/>
</dbReference>
<evidence type="ECO:0000256" key="1">
    <source>
        <dbReference type="ARBA" id="ARBA00022475"/>
    </source>
</evidence>
<protein>
    <submittedName>
        <fullName evidence="6">Lipopolysaccharide export system protein LptC</fullName>
    </submittedName>
</protein>
<dbReference type="GO" id="GO:0030288">
    <property type="term" value="C:outer membrane-bounded periplasmic space"/>
    <property type="evidence" value="ECO:0007669"/>
    <property type="project" value="TreeGrafter"/>
</dbReference>
<dbReference type="GO" id="GO:0017089">
    <property type="term" value="F:glycolipid transfer activity"/>
    <property type="evidence" value="ECO:0007669"/>
    <property type="project" value="TreeGrafter"/>
</dbReference>
<evidence type="ECO:0000256" key="2">
    <source>
        <dbReference type="ARBA" id="ARBA00022519"/>
    </source>
</evidence>
<name>A0A143WRL7_9ENTR</name>
<dbReference type="InterPro" id="IPR026265">
    <property type="entry name" value="LptC"/>
</dbReference>
<dbReference type="KEGG" id="ged:FVIR_GE00404"/>
<dbReference type="PIRSF" id="PIRSF028513">
    <property type="entry name" value="LptC"/>
    <property type="match status" value="1"/>
</dbReference>
<dbReference type="GO" id="GO:0015221">
    <property type="term" value="F:lipopolysaccharide transmembrane transporter activity"/>
    <property type="evidence" value="ECO:0007669"/>
    <property type="project" value="InterPro"/>
</dbReference>
<dbReference type="Gene3D" id="2.60.450.10">
    <property type="entry name" value="Lipopolysaccharide (LPS) transport protein A like domain"/>
    <property type="match status" value="1"/>
</dbReference>
<gene>
    <name evidence="6" type="primary">lptC</name>
    <name evidence="6" type="ORF">FVIR_GE00404</name>
</gene>
<dbReference type="Pfam" id="PF06835">
    <property type="entry name" value="LptC"/>
    <property type="match status" value="1"/>
</dbReference>
<dbReference type="InterPro" id="IPR052363">
    <property type="entry name" value="LPS_export_LptC"/>
</dbReference>
<dbReference type="Proteomes" id="UP000095665">
    <property type="component" value="Chromosome I"/>
</dbReference>